<dbReference type="Gene3D" id="1.20.5.5200">
    <property type="match status" value="1"/>
</dbReference>
<accession>R7T8B0</accession>
<dbReference type="EMBL" id="AMQN01003209">
    <property type="status" value="NOT_ANNOTATED_CDS"/>
    <property type="molecule type" value="Genomic_DNA"/>
</dbReference>
<dbReference type="GO" id="GO:0032481">
    <property type="term" value="P:positive regulation of type I interferon production"/>
    <property type="evidence" value="ECO:0007669"/>
    <property type="project" value="InterPro"/>
</dbReference>
<dbReference type="InterPro" id="IPR029158">
    <property type="entry name" value="STING"/>
</dbReference>
<evidence type="ECO:0000256" key="1">
    <source>
        <dbReference type="SAM" id="MobiDB-lite"/>
    </source>
</evidence>
<name>R7T8B0_CAPTE</name>
<dbReference type="GO" id="GO:0007165">
    <property type="term" value="P:signal transduction"/>
    <property type="evidence" value="ECO:0007669"/>
    <property type="project" value="InterPro"/>
</dbReference>
<dbReference type="GO" id="GO:0061507">
    <property type="term" value="F:2',3'-cyclic GMP-AMP binding"/>
    <property type="evidence" value="ECO:0007669"/>
    <property type="project" value="TreeGrafter"/>
</dbReference>
<dbReference type="Pfam" id="PF15009">
    <property type="entry name" value="STING_LBD"/>
    <property type="match status" value="1"/>
</dbReference>
<dbReference type="PANTHER" id="PTHR34339:SF1">
    <property type="entry name" value="STIMULATOR OF INTERFERON GENES PROTEIN"/>
    <property type="match status" value="1"/>
</dbReference>
<dbReference type="AlphaFoldDB" id="R7T8B0"/>
<dbReference type="Proteomes" id="UP000014760">
    <property type="component" value="Unassembled WGS sequence"/>
</dbReference>
<reference evidence="5" key="1">
    <citation type="submission" date="2012-12" db="EMBL/GenBank/DDBJ databases">
        <authorList>
            <person name="Hellsten U."/>
            <person name="Grimwood J."/>
            <person name="Chapman J.A."/>
            <person name="Shapiro H."/>
            <person name="Aerts A."/>
            <person name="Otillar R.P."/>
            <person name="Terry A.Y."/>
            <person name="Boore J.L."/>
            <person name="Simakov O."/>
            <person name="Marletaz F."/>
            <person name="Cho S.-J."/>
            <person name="Edsinger-Gonzales E."/>
            <person name="Havlak P."/>
            <person name="Kuo D.-H."/>
            <person name="Larsson T."/>
            <person name="Lv J."/>
            <person name="Arendt D."/>
            <person name="Savage R."/>
            <person name="Osoegawa K."/>
            <person name="de Jong P."/>
            <person name="Lindberg D.R."/>
            <person name="Seaver E.C."/>
            <person name="Weisblat D.A."/>
            <person name="Putnam N.H."/>
            <person name="Grigoriev I.V."/>
            <person name="Rokhsar D.S."/>
        </authorList>
    </citation>
    <scope>NUCLEOTIDE SEQUENCE</scope>
    <source>
        <strain evidence="5">I ESC-2004</strain>
    </source>
</reference>
<reference evidence="3 5" key="2">
    <citation type="journal article" date="2013" name="Nature">
        <title>Insights into bilaterian evolution from three spiralian genomes.</title>
        <authorList>
            <person name="Simakov O."/>
            <person name="Marletaz F."/>
            <person name="Cho S.J."/>
            <person name="Edsinger-Gonzales E."/>
            <person name="Havlak P."/>
            <person name="Hellsten U."/>
            <person name="Kuo D.H."/>
            <person name="Larsson T."/>
            <person name="Lv J."/>
            <person name="Arendt D."/>
            <person name="Savage R."/>
            <person name="Osoegawa K."/>
            <person name="de Jong P."/>
            <person name="Grimwood J."/>
            <person name="Chapman J.A."/>
            <person name="Shapiro H."/>
            <person name="Aerts A."/>
            <person name="Otillar R.P."/>
            <person name="Terry A.Y."/>
            <person name="Boore J.L."/>
            <person name="Grigoriev I.V."/>
            <person name="Lindberg D.R."/>
            <person name="Seaver E.C."/>
            <person name="Weisblat D.A."/>
            <person name="Putnam N.H."/>
            <person name="Rokhsar D.S."/>
        </authorList>
    </citation>
    <scope>NUCLEOTIDE SEQUENCE</scope>
    <source>
        <strain evidence="3 5">I ESC-2004</strain>
    </source>
</reference>
<dbReference type="EnsemblMetazoa" id="CapteT193667">
    <property type="protein sequence ID" value="CapteP193667"/>
    <property type="gene ID" value="CapteG193667"/>
</dbReference>
<dbReference type="GO" id="GO:0005789">
    <property type="term" value="C:endoplasmic reticulum membrane"/>
    <property type="evidence" value="ECO:0007669"/>
    <property type="project" value="TreeGrafter"/>
</dbReference>
<dbReference type="InterPro" id="IPR000157">
    <property type="entry name" value="TIR_dom"/>
</dbReference>
<dbReference type="GO" id="GO:0016239">
    <property type="term" value="P:positive regulation of macroautophagy"/>
    <property type="evidence" value="ECO:0007669"/>
    <property type="project" value="TreeGrafter"/>
</dbReference>
<dbReference type="InterPro" id="IPR055432">
    <property type="entry name" value="STING_LBD"/>
</dbReference>
<dbReference type="STRING" id="283909.R7T8B0"/>
<feature type="compositionally biased region" description="Basic and acidic residues" evidence="1">
    <location>
        <begin position="627"/>
        <end position="637"/>
    </location>
</feature>
<dbReference type="Gene3D" id="3.40.50.12100">
    <property type="entry name" value="Stimulator of interferon genes protein"/>
    <property type="match status" value="1"/>
</dbReference>
<evidence type="ECO:0000313" key="4">
    <source>
        <dbReference type="EnsemblMetazoa" id="CapteP193667"/>
    </source>
</evidence>
<keyword evidence="5" id="KW-1185">Reference proteome</keyword>
<organism evidence="3">
    <name type="scientific">Capitella teleta</name>
    <name type="common">Polychaete worm</name>
    <dbReference type="NCBI Taxonomy" id="283909"/>
    <lineage>
        <taxon>Eukaryota</taxon>
        <taxon>Metazoa</taxon>
        <taxon>Spiralia</taxon>
        <taxon>Lophotrochozoa</taxon>
        <taxon>Annelida</taxon>
        <taxon>Polychaeta</taxon>
        <taxon>Sedentaria</taxon>
        <taxon>Scolecida</taxon>
        <taxon>Capitellidae</taxon>
        <taxon>Capitella</taxon>
    </lineage>
</organism>
<dbReference type="Pfam" id="PF13676">
    <property type="entry name" value="TIR_2"/>
    <property type="match status" value="1"/>
</dbReference>
<proteinExistence type="predicted"/>
<feature type="domain" description="TIR" evidence="2">
    <location>
        <begin position="193"/>
        <end position="318"/>
    </location>
</feature>
<dbReference type="GO" id="GO:0002218">
    <property type="term" value="P:activation of innate immune response"/>
    <property type="evidence" value="ECO:0007669"/>
    <property type="project" value="InterPro"/>
</dbReference>
<dbReference type="PROSITE" id="PS50104">
    <property type="entry name" value="TIR"/>
    <property type="match status" value="1"/>
</dbReference>
<evidence type="ECO:0000259" key="2">
    <source>
        <dbReference type="PROSITE" id="PS50104"/>
    </source>
</evidence>
<dbReference type="InterPro" id="IPR035897">
    <property type="entry name" value="Toll_tir_struct_dom_sf"/>
</dbReference>
<dbReference type="HOGENOM" id="CLU_424052_0_0_1"/>
<dbReference type="Gene3D" id="3.40.50.10140">
    <property type="entry name" value="Toll/interleukin-1 receptor homology (TIR) domain"/>
    <property type="match status" value="1"/>
</dbReference>
<dbReference type="GO" id="GO:0045087">
    <property type="term" value="P:innate immune response"/>
    <property type="evidence" value="ECO:0007669"/>
    <property type="project" value="TreeGrafter"/>
</dbReference>
<dbReference type="OrthoDB" id="6131175at2759"/>
<protein>
    <recommendedName>
        <fullName evidence="2">TIR domain-containing protein</fullName>
    </recommendedName>
</protein>
<dbReference type="GO" id="GO:0035438">
    <property type="term" value="F:cyclic-di-GMP binding"/>
    <property type="evidence" value="ECO:0007669"/>
    <property type="project" value="TreeGrafter"/>
</dbReference>
<dbReference type="EMBL" id="KB311229">
    <property type="protein sequence ID" value="ELT89678.1"/>
    <property type="molecule type" value="Genomic_DNA"/>
</dbReference>
<gene>
    <name evidence="3" type="ORF">CAPTEDRAFT_193667</name>
</gene>
<reference evidence="4" key="3">
    <citation type="submission" date="2015-06" db="UniProtKB">
        <authorList>
            <consortium name="EnsemblMetazoa"/>
        </authorList>
    </citation>
    <scope>IDENTIFICATION</scope>
</reference>
<feature type="region of interest" description="Disordered" evidence="1">
    <location>
        <begin position="612"/>
        <end position="646"/>
    </location>
</feature>
<evidence type="ECO:0000313" key="5">
    <source>
        <dbReference type="Proteomes" id="UP000014760"/>
    </source>
</evidence>
<dbReference type="InterPro" id="IPR038623">
    <property type="entry name" value="STING_C_sf"/>
</dbReference>
<dbReference type="GO" id="GO:0000045">
    <property type="term" value="P:autophagosome assembly"/>
    <property type="evidence" value="ECO:0007669"/>
    <property type="project" value="TreeGrafter"/>
</dbReference>
<evidence type="ECO:0000313" key="3">
    <source>
        <dbReference type="EMBL" id="ELT89678.1"/>
    </source>
</evidence>
<dbReference type="GO" id="GO:0061709">
    <property type="term" value="P:reticulophagy"/>
    <property type="evidence" value="ECO:0007669"/>
    <property type="project" value="TreeGrafter"/>
</dbReference>
<dbReference type="SUPFAM" id="SSF52200">
    <property type="entry name" value="Toll/Interleukin receptor TIR domain"/>
    <property type="match status" value="1"/>
</dbReference>
<sequence length="646" mass="73209">MPYVRRKHDPESCIFMSEVWGQAYDCVYVKREVAVPCFAHNRFIFNCYLLGPMPSYFHTMYSETERCLFLHVFHVCMFQCGMADSVADKGGGEDGSPDLLGLSEETENSDDVDCSDELIEAVEKEVQNLTDVLRRNLDSAKKKKNLLQVQQFRTKIKQCAAHSNVGASHPITGKSTYDKKLDEGYAVPSLNGYEYHVTVFGSDDDLKCSREVVEKLKDKGFKVFSFDNILPNESTVKKTMAAFRKSRKVVALISQKFIQSPMHYEIYVACHEMKERQRAFLIPLLTGVGECEVPSYVRTVNSVSMSDELWLRKLIEVMNDERPLSTLIPTGDVANGLAWSYFYGYMKIILPGLRERVDKHVKGDELTNCLKDKNEDINLQKDETFLKKFICILPMTSVCPNNFDEADENILTIGSVEYSSTISGNVKRNYKTCIHRVQHPEDKSKKFLFMGEFATPLRSLDKMYEGGIAGLTLKERNRQTSIFQMKLKEVMCHPAAEDCMDYFVHLIYKGIEKYVQGTGFFDEEVFEESEQSVMLKYKGVVWTLKTLRRRGVFELSVFELAGFHCTSLLGIKCDPVEFSLDVDGKSADGSVKKADNLALLLCETIEREMAAESSKKKAEQDAAAQPKDAEAEPKCDDAGNCGVSEE</sequence>
<dbReference type="PANTHER" id="PTHR34339">
    <property type="entry name" value="STIMULATOR OF INTERFERON GENES PROTEIN"/>
    <property type="match status" value="1"/>
</dbReference>
<dbReference type="GO" id="GO:0005776">
    <property type="term" value="C:autophagosome"/>
    <property type="evidence" value="ECO:0007669"/>
    <property type="project" value="TreeGrafter"/>
</dbReference>